<dbReference type="STRING" id="671072.PL921480098"/>
<organism evidence="1 2">
    <name type="scientific">Planktothrix tepida PCC 9214</name>
    <dbReference type="NCBI Taxonomy" id="671072"/>
    <lineage>
        <taxon>Bacteria</taxon>
        <taxon>Bacillati</taxon>
        <taxon>Cyanobacteriota</taxon>
        <taxon>Cyanophyceae</taxon>
        <taxon>Oscillatoriophycideae</taxon>
        <taxon>Oscillatoriales</taxon>
        <taxon>Microcoleaceae</taxon>
        <taxon>Planktothrix</taxon>
    </lineage>
</organism>
<dbReference type="Proteomes" id="UP000184315">
    <property type="component" value="Unassembled WGS sequence"/>
</dbReference>
<gene>
    <name evidence="1" type="ORF">PL921480098</name>
</gene>
<dbReference type="OrthoDB" id="576894at2"/>
<protein>
    <recommendedName>
        <fullName evidence="3">Ribbon-helix-helix protein CopG domain-containing protein</fullName>
    </recommendedName>
</protein>
<dbReference type="AlphaFoldDB" id="A0A1J1LVL3"/>
<dbReference type="EMBL" id="CZDF01000188">
    <property type="protein sequence ID" value="CUR35988.1"/>
    <property type="molecule type" value="Genomic_DNA"/>
</dbReference>
<evidence type="ECO:0000313" key="2">
    <source>
        <dbReference type="Proteomes" id="UP000184315"/>
    </source>
</evidence>
<sequence>MPENTLSWNPDPTILDQLLTLADQRHQSVESLITEAVKLYIQEQLKVPDLESDPLVGLFAGSPNLASDAENQLQQEMTQTSGWTWKKP</sequence>
<dbReference type="RefSeq" id="WP_072717114.1">
    <property type="nucleotide sequence ID" value="NZ_LN889764.1"/>
</dbReference>
<name>A0A1J1LVL3_9CYAN</name>
<keyword evidence="2" id="KW-1185">Reference proteome</keyword>
<proteinExistence type="predicted"/>
<accession>A0A1J1LVL3</accession>
<evidence type="ECO:0000313" key="1">
    <source>
        <dbReference type="EMBL" id="CUR35988.1"/>
    </source>
</evidence>
<reference evidence="2" key="1">
    <citation type="submission" date="2015-10" db="EMBL/GenBank/DDBJ databases">
        <authorList>
            <person name="Regsiter A."/>
            <person name="william w."/>
        </authorList>
    </citation>
    <scope>NUCLEOTIDE SEQUENCE [LARGE SCALE GENOMIC DNA]</scope>
</reference>
<evidence type="ECO:0008006" key="3">
    <source>
        <dbReference type="Google" id="ProtNLM"/>
    </source>
</evidence>